<comment type="cofactor">
    <cofactor evidence="8">
        <name>Mg(2+)</name>
        <dbReference type="ChEBI" id="CHEBI:18420"/>
    </cofactor>
</comment>
<feature type="binding site" evidence="8">
    <location>
        <position position="56"/>
    </location>
    <ligand>
        <name>Mg(2+)</name>
        <dbReference type="ChEBI" id="CHEBI:18420"/>
    </ligand>
</feature>
<evidence type="ECO:0000256" key="3">
    <source>
        <dbReference type="ARBA" id="ARBA00022723"/>
    </source>
</evidence>
<dbReference type="RefSeq" id="WP_072831811.1">
    <property type="nucleotide sequence ID" value="NZ_FQXP01000006.1"/>
</dbReference>
<dbReference type="GO" id="GO:0005737">
    <property type="term" value="C:cytoplasm"/>
    <property type="evidence" value="ECO:0007669"/>
    <property type="project" value="UniProtKB-SubCell"/>
</dbReference>
<dbReference type="Pfam" id="PF01648">
    <property type="entry name" value="ACPS"/>
    <property type="match status" value="1"/>
</dbReference>
<feature type="binding site" evidence="8">
    <location>
        <position position="8"/>
    </location>
    <ligand>
        <name>Mg(2+)</name>
        <dbReference type="ChEBI" id="CHEBI:18420"/>
    </ligand>
</feature>
<protein>
    <recommendedName>
        <fullName evidence="8">Holo-[acyl-carrier-protein] synthase</fullName>
        <shortName evidence="8">Holo-ACP synthase</shortName>
        <ecNumber evidence="8">2.7.8.7</ecNumber>
    </recommendedName>
    <alternativeName>
        <fullName evidence="8">4'-phosphopantetheinyl transferase AcpS</fullName>
    </alternativeName>
</protein>
<dbReference type="GO" id="GO:0000287">
    <property type="term" value="F:magnesium ion binding"/>
    <property type="evidence" value="ECO:0007669"/>
    <property type="project" value="UniProtKB-UniRule"/>
</dbReference>
<reference evidence="10 11" key="1">
    <citation type="submission" date="2016-11" db="EMBL/GenBank/DDBJ databases">
        <authorList>
            <person name="Jaros S."/>
            <person name="Januszkiewicz K."/>
            <person name="Wedrychowicz H."/>
        </authorList>
    </citation>
    <scope>NUCLEOTIDE SEQUENCE [LARGE SCALE GENOMIC DNA]</scope>
    <source>
        <strain evidence="10 11">DSM 3089</strain>
    </source>
</reference>
<evidence type="ECO:0000256" key="2">
    <source>
        <dbReference type="ARBA" id="ARBA00022679"/>
    </source>
</evidence>
<name>A0A1M5WWV0_9CLOT</name>
<evidence type="ECO:0000256" key="5">
    <source>
        <dbReference type="ARBA" id="ARBA00022842"/>
    </source>
</evidence>
<dbReference type="Proteomes" id="UP000184526">
    <property type="component" value="Unassembled WGS sequence"/>
</dbReference>
<keyword evidence="2 8" id="KW-0808">Transferase</keyword>
<gene>
    <name evidence="8" type="primary">acpS</name>
    <name evidence="10" type="ORF">SAMN02745196_01933</name>
</gene>
<dbReference type="OrthoDB" id="517356at2"/>
<keyword evidence="11" id="KW-1185">Reference proteome</keyword>
<dbReference type="EC" id="2.7.8.7" evidence="8"/>
<evidence type="ECO:0000256" key="8">
    <source>
        <dbReference type="HAMAP-Rule" id="MF_00101"/>
    </source>
</evidence>
<sequence>MIVGTGIDIVEIHRIQKALNKSEKFIHKICVDEEIEYLKSRNLRPEYIAGRFAAKEAVSKCLGTGFQGFNFTDIVIKKDSKGKPEVELLNGAKHIAESFGEYKIHLSISHSCENAIAYAVIEVI</sequence>
<comment type="catalytic activity">
    <reaction evidence="8">
        <text>apo-[ACP] + CoA = holo-[ACP] + adenosine 3',5'-bisphosphate + H(+)</text>
        <dbReference type="Rhea" id="RHEA:12068"/>
        <dbReference type="Rhea" id="RHEA-COMP:9685"/>
        <dbReference type="Rhea" id="RHEA-COMP:9690"/>
        <dbReference type="ChEBI" id="CHEBI:15378"/>
        <dbReference type="ChEBI" id="CHEBI:29999"/>
        <dbReference type="ChEBI" id="CHEBI:57287"/>
        <dbReference type="ChEBI" id="CHEBI:58343"/>
        <dbReference type="ChEBI" id="CHEBI:64479"/>
        <dbReference type="EC" id="2.7.8.7"/>
    </reaction>
</comment>
<evidence type="ECO:0000256" key="4">
    <source>
        <dbReference type="ARBA" id="ARBA00022832"/>
    </source>
</evidence>
<organism evidence="10 11">
    <name type="scientific">Clostridium collagenovorans DSM 3089</name>
    <dbReference type="NCBI Taxonomy" id="1121306"/>
    <lineage>
        <taxon>Bacteria</taxon>
        <taxon>Bacillati</taxon>
        <taxon>Bacillota</taxon>
        <taxon>Clostridia</taxon>
        <taxon>Eubacteriales</taxon>
        <taxon>Clostridiaceae</taxon>
        <taxon>Clostridium</taxon>
    </lineage>
</organism>
<keyword evidence="8" id="KW-0963">Cytoplasm</keyword>
<keyword evidence="3 8" id="KW-0479">Metal-binding</keyword>
<accession>A0A1M5WWV0</accession>
<dbReference type="EMBL" id="FQXP01000006">
    <property type="protein sequence ID" value="SHH92126.1"/>
    <property type="molecule type" value="Genomic_DNA"/>
</dbReference>
<keyword evidence="5 8" id="KW-0460">Magnesium</keyword>
<dbReference type="SUPFAM" id="SSF56214">
    <property type="entry name" value="4'-phosphopantetheinyl transferase"/>
    <property type="match status" value="1"/>
</dbReference>
<dbReference type="HAMAP" id="MF_00101">
    <property type="entry name" value="AcpS"/>
    <property type="match status" value="1"/>
</dbReference>
<proteinExistence type="inferred from homology"/>
<evidence type="ECO:0000256" key="1">
    <source>
        <dbReference type="ARBA" id="ARBA00022516"/>
    </source>
</evidence>
<evidence type="ECO:0000313" key="10">
    <source>
        <dbReference type="EMBL" id="SHH92126.1"/>
    </source>
</evidence>
<dbReference type="GO" id="GO:0008897">
    <property type="term" value="F:holo-[acyl-carrier-protein] synthase activity"/>
    <property type="evidence" value="ECO:0007669"/>
    <property type="project" value="UniProtKB-UniRule"/>
</dbReference>
<dbReference type="InterPro" id="IPR008278">
    <property type="entry name" value="4-PPantetheinyl_Trfase_dom"/>
</dbReference>
<dbReference type="InterPro" id="IPR004568">
    <property type="entry name" value="Ppantetheine-prot_Trfase_dom"/>
</dbReference>
<comment type="subcellular location">
    <subcellularLocation>
        <location evidence="8">Cytoplasm</location>
    </subcellularLocation>
</comment>
<evidence type="ECO:0000256" key="7">
    <source>
        <dbReference type="ARBA" id="ARBA00023160"/>
    </source>
</evidence>
<dbReference type="NCBIfam" id="TIGR00556">
    <property type="entry name" value="pantethn_trn"/>
    <property type="match status" value="1"/>
</dbReference>
<dbReference type="STRING" id="1121306.SAMN02745196_01933"/>
<keyword evidence="1 8" id="KW-0444">Lipid biosynthesis</keyword>
<dbReference type="AlphaFoldDB" id="A0A1M5WWV0"/>
<dbReference type="InterPro" id="IPR037143">
    <property type="entry name" value="4-PPantetheinyl_Trfase_dom_sf"/>
</dbReference>
<comment type="function">
    <text evidence="8">Transfers the 4'-phosphopantetheine moiety from coenzyme A to a Ser of acyl-carrier-protein.</text>
</comment>
<keyword evidence="4 8" id="KW-0276">Fatty acid metabolism</keyword>
<evidence type="ECO:0000313" key="11">
    <source>
        <dbReference type="Proteomes" id="UP000184526"/>
    </source>
</evidence>
<evidence type="ECO:0000259" key="9">
    <source>
        <dbReference type="Pfam" id="PF01648"/>
    </source>
</evidence>
<keyword evidence="6 8" id="KW-0443">Lipid metabolism</keyword>
<keyword evidence="7 8" id="KW-0275">Fatty acid biosynthesis</keyword>
<feature type="domain" description="4'-phosphopantetheinyl transferase" evidence="9">
    <location>
        <begin position="5"/>
        <end position="103"/>
    </location>
</feature>
<dbReference type="Gene3D" id="3.90.470.20">
    <property type="entry name" value="4'-phosphopantetheinyl transferase domain"/>
    <property type="match status" value="1"/>
</dbReference>
<evidence type="ECO:0000256" key="6">
    <source>
        <dbReference type="ARBA" id="ARBA00023098"/>
    </source>
</evidence>
<comment type="similarity">
    <text evidence="8">Belongs to the P-Pant transferase superfamily. AcpS family.</text>
</comment>
<dbReference type="InterPro" id="IPR002582">
    <property type="entry name" value="ACPS"/>
</dbReference>
<dbReference type="GO" id="GO:0006633">
    <property type="term" value="P:fatty acid biosynthetic process"/>
    <property type="evidence" value="ECO:0007669"/>
    <property type="project" value="UniProtKB-UniRule"/>
</dbReference>
<dbReference type="NCBIfam" id="TIGR00516">
    <property type="entry name" value="acpS"/>
    <property type="match status" value="1"/>
</dbReference>